<organism evidence="7 8">
    <name type="scientific">Fusarium redolens</name>
    <dbReference type="NCBI Taxonomy" id="48865"/>
    <lineage>
        <taxon>Eukaryota</taxon>
        <taxon>Fungi</taxon>
        <taxon>Dikarya</taxon>
        <taxon>Ascomycota</taxon>
        <taxon>Pezizomycotina</taxon>
        <taxon>Sordariomycetes</taxon>
        <taxon>Hypocreomycetidae</taxon>
        <taxon>Hypocreales</taxon>
        <taxon>Nectriaceae</taxon>
        <taxon>Fusarium</taxon>
        <taxon>Fusarium redolens species complex</taxon>
    </lineage>
</organism>
<evidence type="ECO:0000256" key="4">
    <source>
        <dbReference type="ARBA" id="ARBA00023136"/>
    </source>
</evidence>
<keyword evidence="8" id="KW-1185">Reference proteome</keyword>
<feature type="transmembrane region" description="Helical" evidence="6">
    <location>
        <begin position="198"/>
        <end position="220"/>
    </location>
</feature>
<dbReference type="GeneID" id="70229359"/>
<keyword evidence="4 6" id="KW-0472">Membrane</keyword>
<proteinExistence type="predicted"/>
<feature type="compositionally biased region" description="Basic and acidic residues" evidence="5">
    <location>
        <begin position="16"/>
        <end position="27"/>
    </location>
</feature>
<dbReference type="InterPro" id="IPR036259">
    <property type="entry name" value="MFS_trans_sf"/>
</dbReference>
<evidence type="ECO:0000256" key="3">
    <source>
        <dbReference type="ARBA" id="ARBA00022989"/>
    </source>
</evidence>
<dbReference type="RefSeq" id="XP_046050619.1">
    <property type="nucleotide sequence ID" value="XM_046199405.1"/>
</dbReference>
<reference evidence="7" key="1">
    <citation type="journal article" date="2021" name="Nat. Commun.">
        <title>Genetic determinants of endophytism in the Arabidopsis root mycobiome.</title>
        <authorList>
            <person name="Mesny F."/>
            <person name="Miyauchi S."/>
            <person name="Thiergart T."/>
            <person name="Pickel B."/>
            <person name="Atanasova L."/>
            <person name="Karlsson M."/>
            <person name="Huettel B."/>
            <person name="Barry K.W."/>
            <person name="Haridas S."/>
            <person name="Chen C."/>
            <person name="Bauer D."/>
            <person name="Andreopoulos W."/>
            <person name="Pangilinan J."/>
            <person name="LaButti K."/>
            <person name="Riley R."/>
            <person name="Lipzen A."/>
            <person name="Clum A."/>
            <person name="Drula E."/>
            <person name="Henrissat B."/>
            <person name="Kohler A."/>
            <person name="Grigoriev I.V."/>
            <person name="Martin F.M."/>
            <person name="Hacquard S."/>
        </authorList>
    </citation>
    <scope>NUCLEOTIDE SEQUENCE</scope>
    <source>
        <strain evidence="7">MPI-CAGE-AT-0023</strain>
    </source>
</reference>
<feature type="compositionally biased region" description="Low complexity" evidence="5">
    <location>
        <begin position="1"/>
        <end position="11"/>
    </location>
</feature>
<dbReference type="AlphaFoldDB" id="A0A9P9HC36"/>
<dbReference type="GO" id="GO:0005886">
    <property type="term" value="C:plasma membrane"/>
    <property type="evidence" value="ECO:0007669"/>
    <property type="project" value="TreeGrafter"/>
</dbReference>
<keyword evidence="3 6" id="KW-1133">Transmembrane helix</keyword>
<evidence type="ECO:0000256" key="5">
    <source>
        <dbReference type="SAM" id="MobiDB-lite"/>
    </source>
</evidence>
<evidence type="ECO:0000256" key="2">
    <source>
        <dbReference type="ARBA" id="ARBA00022692"/>
    </source>
</evidence>
<dbReference type="EMBL" id="JAGMUX010000007">
    <property type="protein sequence ID" value="KAH7254372.1"/>
    <property type="molecule type" value="Genomic_DNA"/>
</dbReference>
<keyword evidence="2 6" id="KW-0812">Transmembrane</keyword>
<evidence type="ECO:0000313" key="8">
    <source>
        <dbReference type="Proteomes" id="UP000720189"/>
    </source>
</evidence>
<sequence>MAATTPAATPTNAMLEETRLSSDEKTEVGSNIIEPSADSRVERRDRSIQGIGPNANNEEPQYPGAAKLTLIISSLCLAIFLIALNQTIIAPALALQPIYRTIYKYFNIKFAYLAAVLIFEIYSLVLTIMPSSVVFIIGRAVAGNGLINKIKADNVSINPNLLINIRSSEIKEALAKLGHLDAFDAVLEAYIKGLRDTYYISLAYAAYTFIACLFFQWKLVKKGPDGQERKPEPAVPV</sequence>
<gene>
    <name evidence="7" type="ORF">BKA55DRAFT_689868</name>
</gene>
<dbReference type="PANTHER" id="PTHR23501:SF198">
    <property type="entry name" value="AZOLE RESISTANCE PROTEIN 1-RELATED"/>
    <property type="match status" value="1"/>
</dbReference>
<evidence type="ECO:0000256" key="6">
    <source>
        <dbReference type="SAM" id="Phobius"/>
    </source>
</evidence>
<evidence type="ECO:0000313" key="7">
    <source>
        <dbReference type="EMBL" id="KAH7254372.1"/>
    </source>
</evidence>
<dbReference type="GO" id="GO:0022857">
    <property type="term" value="F:transmembrane transporter activity"/>
    <property type="evidence" value="ECO:0007669"/>
    <property type="project" value="TreeGrafter"/>
</dbReference>
<accession>A0A9P9HC36</accession>
<dbReference type="Proteomes" id="UP000720189">
    <property type="component" value="Unassembled WGS sequence"/>
</dbReference>
<name>A0A9P9HC36_FUSRE</name>
<protein>
    <submittedName>
        <fullName evidence="7">Uncharacterized protein</fullName>
    </submittedName>
</protein>
<feature type="transmembrane region" description="Helical" evidence="6">
    <location>
        <begin position="68"/>
        <end position="89"/>
    </location>
</feature>
<dbReference type="PANTHER" id="PTHR23501">
    <property type="entry name" value="MAJOR FACILITATOR SUPERFAMILY"/>
    <property type="match status" value="1"/>
</dbReference>
<feature type="transmembrane region" description="Helical" evidence="6">
    <location>
        <begin position="110"/>
        <end position="137"/>
    </location>
</feature>
<comment type="subcellular location">
    <subcellularLocation>
        <location evidence="1">Membrane</location>
        <topology evidence="1">Multi-pass membrane protein</topology>
    </subcellularLocation>
</comment>
<comment type="caution">
    <text evidence="7">The sequence shown here is derived from an EMBL/GenBank/DDBJ whole genome shotgun (WGS) entry which is preliminary data.</text>
</comment>
<dbReference type="SUPFAM" id="SSF103473">
    <property type="entry name" value="MFS general substrate transporter"/>
    <property type="match status" value="1"/>
</dbReference>
<dbReference type="OrthoDB" id="5153360at2759"/>
<evidence type="ECO:0000256" key="1">
    <source>
        <dbReference type="ARBA" id="ARBA00004141"/>
    </source>
</evidence>
<feature type="region of interest" description="Disordered" evidence="5">
    <location>
        <begin position="1"/>
        <end position="44"/>
    </location>
</feature>